<name>A0A8R1HUE1_CAEJA</name>
<evidence type="ECO:0000256" key="4">
    <source>
        <dbReference type="RuleBase" id="RU361235"/>
    </source>
</evidence>
<dbReference type="EnsemblMetazoa" id="CJA11310b.1">
    <property type="protein sequence ID" value="CJA11310b.1"/>
    <property type="gene ID" value="WBGene00130514"/>
</dbReference>
<dbReference type="Gene3D" id="3.40.50.1820">
    <property type="entry name" value="alpha/beta hydrolase"/>
    <property type="match status" value="1"/>
</dbReference>
<dbReference type="Pfam" id="PF00135">
    <property type="entry name" value="COesterase"/>
    <property type="match status" value="1"/>
</dbReference>
<evidence type="ECO:0000256" key="5">
    <source>
        <dbReference type="SAM" id="MobiDB-lite"/>
    </source>
</evidence>
<keyword evidence="2" id="KW-0719">Serine esterase</keyword>
<dbReference type="InterPro" id="IPR029058">
    <property type="entry name" value="AB_hydrolase_fold"/>
</dbReference>
<dbReference type="Proteomes" id="UP000005237">
    <property type="component" value="Unassembled WGS sequence"/>
</dbReference>
<dbReference type="InterPro" id="IPR002018">
    <property type="entry name" value="CarbesteraseB"/>
</dbReference>
<dbReference type="SUPFAM" id="SSF53474">
    <property type="entry name" value="alpha/beta-Hydrolases"/>
    <property type="match status" value="1"/>
</dbReference>
<comment type="similarity">
    <text evidence="1 4">Belongs to the type-B carboxylesterase/lipase family.</text>
</comment>
<dbReference type="PROSITE" id="PS00122">
    <property type="entry name" value="CARBOXYLESTERASE_B_1"/>
    <property type="match status" value="1"/>
</dbReference>
<dbReference type="PANTHER" id="PTHR44590">
    <property type="entry name" value="CARBOXYLIC ESTER HYDROLASE-RELATED"/>
    <property type="match status" value="1"/>
</dbReference>
<dbReference type="PANTHER" id="PTHR44590:SF4">
    <property type="entry name" value="CARBOXYLIC ESTER HYDROLASE"/>
    <property type="match status" value="1"/>
</dbReference>
<organism evidence="7 8">
    <name type="scientific">Caenorhabditis japonica</name>
    <dbReference type="NCBI Taxonomy" id="281687"/>
    <lineage>
        <taxon>Eukaryota</taxon>
        <taxon>Metazoa</taxon>
        <taxon>Ecdysozoa</taxon>
        <taxon>Nematoda</taxon>
        <taxon>Chromadorea</taxon>
        <taxon>Rhabditida</taxon>
        <taxon>Rhabditina</taxon>
        <taxon>Rhabditomorpha</taxon>
        <taxon>Rhabditoidea</taxon>
        <taxon>Rhabditidae</taxon>
        <taxon>Peloderinae</taxon>
        <taxon>Caenorhabditis</taxon>
    </lineage>
</organism>
<keyword evidence="8" id="KW-1185">Reference proteome</keyword>
<feature type="compositionally biased region" description="Basic and acidic residues" evidence="5">
    <location>
        <begin position="20"/>
        <end position="37"/>
    </location>
</feature>
<dbReference type="InterPro" id="IPR019826">
    <property type="entry name" value="Carboxylesterase_B_AS"/>
</dbReference>
<dbReference type="GO" id="GO:0052689">
    <property type="term" value="F:carboxylic ester hydrolase activity"/>
    <property type="evidence" value="ECO:0007669"/>
    <property type="project" value="UniProtKB-KW"/>
</dbReference>
<accession>A0A8R1HUE1</accession>
<dbReference type="PROSITE" id="PS00941">
    <property type="entry name" value="CARBOXYLESTERASE_B_2"/>
    <property type="match status" value="1"/>
</dbReference>
<evidence type="ECO:0000256" key="1">
    <source>
        <dbReference type="ARBA" id="ARBA00005964"/>
    </source>
</evidence>
<dbReference type="InterPro" id="IPR019819">
    <property type="entry name" value="Carboxylesterase_B_CS"/>
</dbReference>
<dbReference type="AlphaFoldDB" id="A0A8R1HUE1"/>
<protein>
    <recommendedName>
        <fullName evidence="4">Carboxylic ester hydrolase</fullName>
        <ecNumber evidence="4">3.1.1.-</ecNumber>
    </recommendedName>
</protein>
<evidence type="ECO:0000259" key="6">
    <source>
        <dbReference type="Pfam" id="PF00135"/>
    </source>
</evidence>
<dbReference type="EC" id="3.1.1.-" evidence="4"/>
<evidence type="ECO:0000313" key="7">
    <source>
        <dbReference type="EnsemblMetazoa" id="CJA11310b.1"/>
    </source>
</evidence>
<reference evidence="8" key="1">
    <citation type="submission" date="2010-08" db="EMBL/GenBank/DDBJ databases">
        <authorList>
            <consortium name="Caenorhabditis japonica Sequencing Consortium"/>
            <person name="Wilson R.K."/>
        </authorList>
    </citation>
    <scope>NUCLEOTIDE SEQUENCE [LARGE SCALE GENOMIC DNA]</scope>
    <source>
        <strain evidence="8">DF5081</strain>
    </source>
</reference>
<evidence type="ECO:0000313" key="8">
    <source>
        <dbReference type="Proteomes" id="UP000005237"/>
    </source>
</evidence>
<evidence type="ECO:0000256" key="3">
    <source>
        <dbReference type="ARBA" id="ARBA00022801"/>
    </source>
</evidence>
<keyword evidence="3 4" id="KW-0378">Hydrolase</keyword>
<sequence>MKTRRERDIKVVEIARQEEREYRRKEMSRRHANEARRRQEKRKIANQLESGPEKECVLATRVRTSSDPKIMGSCFSNFKSEREENKIVRVHEGLLEGYCVKNPSGEICDVFLGIPFAQPPVGELRFKKPQPPLPWDGIRKCTKYPNRSIHKEMPWDKALLHANQSEDCLYLNVFAPKIREEKKYPVLFYIHGGGYVMDSAERYTAKNICRLLASRGIIVVTCHYRLGFLGFLSTGDDVCPGNFGLFDMLEAIRWTHANIASFGGDPDNITISGQSAGAAAADLLSFSPLAKGLFKRKIVMGGNSYCHWAATSKQEIRDYCKKWGKRLGWKPQSDYASKREESVDLFNFFKRLPTSKLGMTMFFSKTIFQECRLPLAPVVDGDILPYNLKTLRETQQHIPSMVGGGEYEALLFCAIGLLRGTQKEINSAIEVLSKKSGLARSKIEAMTEKIYGDTPALRASGKLRRKFYVELISDVFANFGNYRFMRDAQRRGVECYGYSFDYQSKQMWGWLQHVVPFTGGTHTSDVTYLFDCNYMTAPLGMNKMDKAVSEMTAEYWANFVKFGTPNGPNSQLPIWEPIGKDDEQMKLISMKPEPEMRPTVYASRMNVYEEHLGVMYDESRSMFLQKEPATIVSAGSDHSLHILVD</sequence>
<feature type="domain" description="Carboxylesterase type B" evidence="6">
    <location>
        <begin position="85"/>
        <end position="605"/>
    </location>
</feature>
<reference evidence="7" key="2">
    <citation type="submission" date="2022-06" db="UniProtKB">
        <authorList>
            <consortium name="EnsemblMetazoa"/>
        </authorList>
    </citation>
    <scope>IDENTIFICATION</scope>
    <source>
        <strain evidence="7">DF5081</strain>
    </source>
</reference>
<feature type="region of interest" description="Disordered" evidence="5">
    <location>
        <begin position="20"/>
        <end position="46"/>
    </location>
</feature>
<evidence type="ECO:0000256" key="2">
    <source>
        <dbReference type="ARBA" id="ARBA00022487"/>
    </source>
</evidence>
<proteinExistence type="inferred from homology"/>